<evidence type="ECO:0000313" key="1">
    <source>
        <dbReference type="EMBL" id="KAI3743329.1"/>
    </source>
</evidence>
<organism evidence="1 2">
    <name type="scientific">Smallanthus sonchifolius</name>
    <dbReference type="NCBI Taxonomy" id="185202"/>
    <lineage>
        <taxon>Eukaryota</taxon>
        <taxon>Viridiplantae</taxon>
        <taxon>Streptophyta</taxon>
        <taxon>Embryophyta</taxon>
        <taxon>Tracheophyta</taxon>
        <taxon>Spermatophyta</taxon>
        <taxon>Magnoliopsida</taxon>
        <taxon>eudicotyledons</taxon>
        <taxon>Gunneridae</taxon>
        <taxon>Pentapetalae</taxon>
        <taxon>asterids</taxon>
        <taxon>campanulids</taxon>
        <taxon>Asterales</taxon>
        <taxon>Asteraceae</taxon>
        <taxon>Asteroideae</taxon>
        <taxon>Heliantheae alliance</taxon>
        <taxon>Millerieae</taxon>
        <taxon>Smallanthus</taxon>
    </lineage>
</organism>
<protein>
    <submittedName>
        <fullName evidence="1">Uncharacterized protein</fullName>
    </submittedName>
</protein>
<name>A0ACB9D9N7_9ASTR</name>
<dbReference type="Proteomes" id="UP001056120">
    <property type="component" value="Linkage Group LG20"/>
</dbReference>
<sequence length="287" mass="32185">MAEVVVKLESILSRERENVGSGVDDGRFFNKVKYFFTGKTDLVPAHAEGIKADLMLALSKRRKANLMQAHAEGSKSEINADNLSVGTFTYAELVSATNNHTYEESELGAGVATYVRRRHIGTSKLDFRPEEFNHPNLVKLLGYRLKRQELYCVYELIPDPRLDELLFGELGTTSLSWVARLKIAVGAAEGLSFLHEKGHPAYNQFKTACILVDTDHNARLQNFEVENSFVTLGSYSFELNAQYAAPEWFRYQADVKLEGTKVAQLLINKLNYPSMLKARASGARVND</sequence>
<reference evidence="2" key="1">
    <citation type="journal article" date="2022" name="Mol. Ecol. Resour.">
        <title>The genomes of chicory, endive, great burdock and yacon provide insights into Asteraceae palaeo-polyploidization history and plant inulin production.</title>
        <authorList>
            <person name="Fan W."/>
            <person name="Wang S."/>
            <person name="Wang H."/>
            <person name="Wang A."/>
            <person name="Jiang F."/>
            <person name="Liu H."/>
            <person name="Zhao H."/>
            <person name="Xu D."/>
            <person name="Zhang Y."/>
        </authorList>
    </citation>
    <scope>NUCLEOTIDE SEQUENCE [LARGE SCALE GENOMIC DNA]</scope>
    <source>
        <strain evidence="2">cv. Yunnan</strain>
    </source>
</reference>
<comment type="caution">
    <text evidence="1">The sequence shown here is derived from an EMBL/GenBank/DDBJ whole genome shotgun (WGS) entry which is preliminary data.</text>
</comment>
<proteinExistence type="predicted"/>
<gene>
    <name evidence="1" type="ORF">L1987_61036</name>
</gene>
<evidence type="ECO:0000313" key="2">
    <source>
        <dbReference type="Proteomes" id="UP001056120"/>
    </source>
</evidence>
<keyword evidence="2" id="KW-1185">Reference proteome</keyword>
<dbReference type="EMBL" id="CM042037">
    <property type="protein sequence ID" value="KAI3743329.1"/>
    <property type="molecule type" value="Genomic_DNA"/>
</dbReference>
<accession>A0ACB9D9N7</accession>
<reference evidence="1 2" key="2">
    <citation type="journal article" date="2022" name="Mol. Ecol. Resour.">
        <title>The genomes of chicory, endive, great burdock and yacon provide insights into Asteraceae paleo-polyploidization history and plant inulin production.</title>
        <authorList>
            <person name="Fan W."/>
            <person name="Wang S."/>
            <person name="Wang H."/>
            <person name="Wang A."/>
            <person name="Jiang F."/>
            <person name="Liu H."/>
            <person name="Zhao H."/>
            <person name="Xu D."/>
            <person name="Zhang Y."/>
        </authorList>
    </citation>
    <scope>NUCLEOTIDE SEQUENCE [LARGE SCALE GENOMIC DNA]</scope>
    <source>
        <strain evidence="2">cv. Yunnan</strain>
        <tissue evidence="1">Leaves</tissue>
    </source>
</reference>